<keyword evidence="2" id="KW-1185">Reference proteome</keyword>
<dbReference type="Proteomes" id="UP000616151">
    <property type="component" value="Unassembled WGS sequence"/>
</dbReference>
<reference evidence="1" key="1">
    <citation type="submission" date="2021-01" db="EMBL/GenBank/DDBJ databases">
        <authorList>
            <person name="Sun Q."/>
        </authorList>
    </citation>
    <scope>NUCLEOTIDE SEQUENCE</scope>
    <source>
        <strain evidence="1">YIM B02566</strain>
    </source>
</reference>
<evidence type="ECO:0000313" key="2">
    <source>
        <dbReference type="Proteomes" id="UP000616151"/>
    </source>
</evidence>
<organism evidence="1 2">
    <name type="scientific">Taklimakanibacter albus</name>
    <dbReference type="NCBI Taxonomy" id="2800327"/>
    <lineage>
        <taxon>Bacteria</taxon>
        <taxon>Pseudomonadati</taxon>
        <taxon>Pseudomonadota</taxon>
        <taxon>Alphaproteobacteria</taxon>
        <taxon>Hyphomicrobiales</taxon>
        <taxon>Aestuariivirgaceae</taxon>
        <taxon>Taklimakanibacter</taxon>
    </lineage>
</organism>
<accession>A0ACC5RAZ2</accession>
<comment type="caution">
    <text evidence="1">The sequence shown here is derived from an EMBL/GenBank/DDBJ whole genome shotgun (WGS) entry which is preliminary data.</text>
</comment>
<sequence length="260" mass="28405">MPGLKHLAFAAALLAATSLQALAQEKIKVATEASFPPFSKTEADGSYSGFEIDLGNEVCKRAGLDCEWVKQDFDGMIAALLARKYNMVFSSMSIKPEREKVADFSIPYYAGKFVFYGKKGAFKDFAQDIKGKRVGVYAGATQDQYVRKYHAGELEPVGYENADQIHADLVNGRIDLAFGEQMPANEFLASPAGQDFEVAGPVIDNPEVLGRGVGAMFAKGDPLKAKVDEAIRAIYADGTFDKIEQKWVPGADIRADKLWQ</sequence>
<protein>
    <submittedName>
        <fullName evidence="1">Transporter substrate-binding domain-containing protein</fullName>
    </submittedName>
</protein>
<evidence type="ECO:0000313" key="1">
    <source>
        <dbReference type="EMBL" id="MBK1869793.1"/>
    </source>
</evidence>
<gene>
    <name evidence="1" type="ORF">JHL16_25750</name>
</gene>
<proteinExistence type="predicted"/>
<dbReference type="EMBL" id="JAENHL010000008">
    <property type="protein sequence ID" value="MBK1869793.1"/>
    <property type="molecule type" value="Genomic_DNA"/>
</dbReference>
<name>A0ACC5RAZ2_9HYPH</name>